<dbReference type="Proteomes" id="UP000231896">
    <property type="component" value="Chromosome"/>
</dbReference>
<gene>
    <name evidence="1" type="ORF">EMELA_v1c04680</name>
</gene>
<dbReference type="AlphaFoldDB" id="A0A2K8NZ54"/>
<dbReference type="KEGG" id="eml:EMELA_v1c04680"/>
<evidence type="ECO:0000313" key="2">
    <source>
        <dbReference type="Proteomes" id="UP000231896"/>
    </source>
</evidence>
<organism evidence="1 2">
    <name type="scientific">Mesoplasma melaleucae</name>
    <dbReference type="NCBI Taxonomy" id="81459"/>
    <lineage>
        <taxon>Bacteria</taxon>
        <taxon>Bacillati</taxon>
        <taxon>Mycoplasmatota</taxon>
        <taxon>Mollicutes</taxon>
        <taxon>Entomoplasmatales</taxon>
        <taxon>Entomoplasmataceae</taxon>
        <taxon>Mesoplasma</taxon>
    </lineage>
</organism>
<dbReference type="EMBL" id="CP024964">
    <property type="protein sequence ID" value="ATZ18011.1"/>
    <property type="molecule type" value="Genomic_DNA"/>
</dbReference>
<keyword evidence="2" id="KW-1185">Reference proteome</keyword>
<name>A0A2K8NZ54_9MOLU</name>
<protein>
    <submittedName>
        <fullName evidence="1">Uncharacterized protein</fullName>
    </submittedName>
</protein>
<reference evidence="1 2" key="1">
    <citation type="submission" date="2017-11" db="EMBL/GenBank/DDBJ databases">
        <title>Genome sequence of Entomoplasma melaleucae M1 (ATCC 49191).</title>
        <authorList>
            <person name="Lo W.-S."/>
            <person name="Gasparich G.E."/>
            <person name="Kuo C.-H."/>
        </authorList>
    </citation>
    <scope>NUCLEOTIDE SEQUENCE [LARGE SCALE GENOMIC DNA]</scope>
    <source>
        <strain evidence="1 2">M1</strain>
    </source>
</reference>
<accession>A0A2K8NZ54</accession>
<dbReference type="RefSeq" id="WP_028124153.1">
    <property type="nucleotide sequence ID" value="NZ_CP024964.1"/>
</dbReference>
<proteinExistence type="predicted"/>
<sequence length="202" mass="22548">MFKLLTGLLGVVSVSAASEASVPLVLQTPSSVGNNLDEVKREISVNVDGKLSTEKIEALSINTVPESKSGIESMIYDYHAPYSLGKFLIDYSILNIEFSYTTYITGEDNPFQTNVISQDINICWMWWHDAVTDSTVLSRKHFDPLYKGDASVKAMISVHRIIDTNILRFRTKYTVSAKSSLPFLVFGSSLEYFSVHKIIFCG</sequence>
<evidence type="ECO:0000313" key="1">
    <source>
        <dbReference type="EMBL" id="ATZ18011.1"/>
    </source>
</evidence>